<dbReference type="STRING" id="76595.SAMN05660313_00026"/>
<feature type="chain" id="PRO_5013018322" description="Adhesin" evidence="1">
    <location>
        <begin position="23"/>
        <end position="358"/>
    </location>
</feature>
<reference evidence="3" key="1">
    <citation type="submission" date="2016-11" db="EMBL/GenBank/DDBJ databases">
        <authorList>
            <person name="Varghese N."/>
            <person name="Submissions S."/>
        </authorList>
    </citation>
    <scope>NUCLEOTIDE SEQUENCE [LARGE SCALE GENOMIC DNA]</scope>
    <source>
        <strain evidence="3">DSM 24786</strain>
    </source>
</reference>
<evidence type="ECO:0000313" key="3">
    <source>
        <dbReference type="Proteomes" id="UP000183257"/>
    </source>
</evidence>
<name>A0A1K1LS35_9FLAO</name>
<keyword evidence="1" id="KW-0732">Signal</keyword>
<proteinExistence type="predicted"/>
<evidence type="ECO:0008006" key="4">
    <source>
        <dbReference type="Google" id="ProtNLM"/>
    </source>
</evidence>
<gene>
    <name evidence="2" type="ORF">SAMN05660313_00026</name>
</gene>
<accession>A0A1K1LS35</accession>
<evidence type="ECO:0000256" key="1">
    <source>
        <dbReference type="SAM" id="SignalP"/>
    </source>
</evidence>
<dbReference type="Proteomes" id="UP000183257">
    <property type="component" value="Unassembled WGS sequence"/>
</dbReference>
<dbReference type="OrthoDB" id="1117657at2"/>
<keyword evidence="3" id="KW-1185">Reference proteome</keyword>
<dbReference type="AlphaFoldDB" id="A0A1K1LS35"/>
<evidence type="ECO:0000313" key="2">
    <source>
        <dbReference type="EMBL" id="SFW13679.1"/>
    </source>
</evidence>
<dbReference type="RefSeq" id="WP_072301742.1">
    <property type="nucleotide sequence ID" value="NZ_FPIY01000001.1"/>
</dbReference>
<organism evidence="2 3">
    <name type="scientific">Cellulophaga fucicola</name>
    <dbReference type="NCBI Taxonomy" id="76595"/>
    <lineage>
        <taxon>Bacteria</taxon>
        <taxon>Pseudomonadati</taxon>
        <taxon>Bacteroidota</taxon>
        <taxon>Flavobacteriia</taxon>
        <taxon>Flavobacteriales</taxon>
        <taxon>Flavobacteriaceae</taxon>
        <taxon>Cellulophaga</taxon>
    </lineage>
</organism>
<protein>
    <recommendedName>
        <fullName evidence="4">Adhesin</fullName>
    </recommendedName>
</protein>
<feature type="signal peptide" evidence="1">
    <location>
        <begin position="1"/>
        <end position="22"/>
    </location>
</feature>
<sequence length="358" mass="39540">MKTLLYKVITLLLLAIPLLSIANNDIGKYTKEKTIKKDFSVNTNALLKVANKYGNLNIISWDKNRVEIIVHIKTSGNNKEKVQRKLDDITINFDGSSSLVSAKTNIGKSSSWGWGNNNNVNMEINYTIKLPIKNNIDLTNDYGSITIDRIDGHATINCDYGRLDIGELRGRNNNLNFDYTSKSEIDYINSGKINADYSGFTIAKAGDLTLITDYTNASIKKMKNLIYNSDYGSITVDDVSSIKGNGDYISVKLGKINGNVSINADYGSIKINELTENAGDVDISADYTGVKIGYSPTYNFNFELNSSYGGINGLDNCNLSVKEVKNSKKYYKGNCGSENSNNFVTVETEYGSISIHKN</sequence>
<dbReference type="EMBL" id="FPIY01000001">
    <property type="protein sequence ID" value="SFW13679.1"/>
    <property type="molecule type" value="Genomic_DNA"/>
</dbReference>